<dbReference type="SUPFAM" id="SSF52540">
    <property type="entry name" value="P-loop containing nucleoside triphosphate hydrolases"/>
    <property type="match status" value="1"/>
</dbReference>
<evidence type="ECO:0000313" key="1">
    <source>
        <dbReference type="EMBL" id="MBC8575191.1"/>
    </source>
</evidence>
<proteinExistence type="predicted"/>
<accession>A0ABR7NFL2</accession>
<comment type="caution">
    <text evidence="1">The sequence shown here is derived from an EMBL/GenBank/DDBJ whole genome shotgun (WGS) entry which is preliminary data.</text>
</comment>
<keyword evidence="2" id="KW-1185">Reference proteome</keyword>
<dbReference type="Pfam" id="PF13481">
    <property type="entry name" value="AAA_25"/>
    <property type="match status" value="1"/>
</dbReference>
<dbReference type="RefSeq" id="WP_262398848.1">
    <property type="nucleotide sequence ID" value="NZ_JACRTB010000003.1"/>
</dbReference>
<dbReference type="Proteomes" id="UP000658131">
    <property type="component" value="Unassembled WGS sequence"/>
</dbReference>
<reference evidence="1 2" key="1">
    <citation type="submission" date="2020-08" db="EMBL/GenBank/DDBJ databases">
        <title>Genome public.</title>
        <authorList>
            <person name="Liu C."/>
            <person name="Sun Q."/>
        </authorList>
    </citation>
    <scope>NUCLEOTIDE SEQUENCE [LARGE SCALE GENOMIC DNA]</scope>
    <source>
        <strain evidence="1 2">BX1</strain>
    </source>
</reference>
<protein>
    <submittedName>
        <fullName evidence="1">AAA family ATPase</fullName>
    </submittedName>
</protein>
<dbReference type="Gene3D" id="3.40.50.300">
    <property type="entry name" value="P-loop containing nucleotide triphosphate hydrolases"/>
    <property type="match status" value="1"/>
</dbReference>
<dbReference type="InterPro" id="IPR027417">
    <property type="entry name" value="P-loop_NTPase"/>
</dbReference>
<sequence>MTIDAKEKTALNTSVGADERQSFQTIPANSIPTSDSEINDQIENSEESFEEMCRRLQRLSDPHYLHTVSMTELYQTTFDSRPSIIDGLLDAGAYLLVGSPKIGKSFLVAQIAYHVSTGQKLWNFEVHKGTVLYLALEDDYQRIQKRMFMMYGVEDSPTLRFATAASKLGCGLDEQIEGFIRDYPDTKLVIVDTLQKVREVGGEAYSYAADYEIISRLKQLADKHRVCILAVHHTRKQVASDKFDSVSGTNGIAGSADGTLVMEKPVRTGLEATINVTGRDHQDQILYLKKDPVTQIWNLERLENELHIEPPDPVLEAVAKLVSVEQAEWTGSPSELAEIIHSDMAVNSLSKYLNIRCGKLLEDYNIRYENKAKHSGRRIILTYTPPRDAQ</sequence>
<organism evidence="1 2">
    <name type="scientific">Yanshouia hominis</name>
    <dbReference type="NCBI Taxonomy" id="2763673"/>
    <lineage>
        <taxon>Bacteria</taxon>
        <taxon>Bacillati</taxon>
        <taxon>Bacillota</taxon>
        <taxon>Clostridia</taxon>
        <taxon>Eubacteriales</taxon>
        <taxon>Oscillospiraceae</taxon>
        <taxon>Yanshouia</taxon>
    </lineage>
</organism>
<dbReference type="EMBL" id="JACRTB010000003">
    <property type="protein sequence ID" value="MBC8575191.1"/>
    <property type="molecule type" value="Genomic_DNA"/>
</dbReference>
<evidence type="ECO:0000313" key="2">
    <source>
        <dbReference type="Proteomes" id="UP000658131"/>
    </source>
</evidence>
<gene>
    <name evidence="1" type="ORF">H8717_02035</name>
</gene>
<name>A0ABR7NFL2_9FIRM</name>